<dbReference type="PANTHER" id="PTHR43014">
    <property type="entry name" value="MERCURIC REDUCTASE"/>
    <property type="match status" value="1"/>
</dbReference>
<name>A0A1Z5I9Y8_9LACO</name>
<dbReference type="InterPro" id="IPR036188">
    <property type="entry name" value="FAD/NAD-bd_sf"/>
</dbReference>
<evidence type="ECO:0000256" key="1">
    <source>
        <dbReference type="ARBA" id="ARBA00007532"/>
    </source>
</evidence>
<dbReference type="PIRSF" id="PIRSF000350">
    <property type="entry name" value="Mercury_reductase_MerA"/>
    <property type="match status" value="1"/>
</dbReference>
<dbReference type="InterPro" id="IPR004099">
    <property type="entry name" value="Pyr_nucl-diS_OxRdtase_dimer"/>
</dbReference>
<keyword evidence="9" id="KW-1185">Reference proteome</keyword>
<keyword evidence="4" id="KW-0547">Nucleotide-binding</keyword>
<dbReference type="PRINTS" id="PR00411">
    <property type="entry name" value="PNDRDTASEI"/>
</dbReference>
<dbReference type="PANTHER" id="PTHR43014:SF5">
    <property type="entry name" value="GLUTATHIONE REDUCTASE (NADPH)"/>
    <property type="match status" value="1"/>
</dbReference>
<gene>
    <name evidence="8" type="primary">gor</name>
    <name evidence="8" type="ORF">IWT30_00585</name>
</gene>
<evidence type="ECO:0000259" key="6">
    <source>
        <dbReference type="Pfam" id="PF02852"/>
    </source>
</evidence>
<feature type="domain" description="Pyridine nucleotide-disulphide oxidoreductase dimerisation" evidence="6">
    <location>
        <begin position="336"/>
        <end position="438"/>
    </location>
</feature>
<evidence type="ECO:0000313" key="9">
    <source>
        <dbReference type="Proteomes" id="UP000198374"/>
    </source>
</evidence>
<feature type="binding site" evidence="4">
    <location>
        <position position="299"/>
    </location>
    <ligand>
        <name>FAD</name>
        <dbReference type="ChEBI" id="CHEBI:57692"/>
    </ligand>
</feature>
<dbReference type="SUPFAM" id="SSF51905">
    <property type="entry name" value="FAD/NAD(P)-binding domain"/>
    <property type="match status" value="1"/>
</dbReference>
<keyword evidence="3 4" id="KW-0274">FAD</keyword>
<evidence type="ECO:0000259" key="7">
    <source>
        <dbReference type="Pfam" id="PF07992"/>
    </source>
</evidence>
<dbReference type="Proteomes" id="UP000198374">
    <property type="component" value="Unassembled WGS sequence"/>
</dbReference>
<dbReference type="Pfam" id="PF07992">
    <property type="entry name" value="Pyr_redox_2"/>
    <property type="match status" value="1"/>
</dbReference>
<dbReference type="Gene3D" id="3.30.390.30">
    <property type="match status" value="1"/>
</dbReference>
<evidence type="ECO:0000313" key="8">
    <source>
        <dbReference type="EMBL" id="GAW98626.1"/>
    </source>
</evidence>
<dbReference type="AlphaFoldDB" id="A0A1Z5I9Y8"/>
<feature type="disulfide bond" description="Redox-active" evidence="5">
    <location>
        <begin position="41"/>
        <end position="46"/>
    </location>
</feature>
<dbReference type="InterPro" id="IPR001100">
    <property type="entry name" value="Pyr_nuc-diS_OxRdtase"/>
</dbReference>
<sequence>MAFDYDTIVIGGGPGGLAVAYGLNKHQKVLVVEGNLWGGTCPNFGCDPKKMLYGVVEAKRQVARYQTSGLPAEPKVDWSAMMAFKRGYTEKIPTGTESGLKGAGIDHINGIAKFIDGHTLKVGSQQITGQQIVIATGETPNIPDIPGNKAFKTSTDFLDMDRLPQKIGFVGAGYVAIELANIAAEAGAEVHIFQHNDRLLRNFPQSYTERLKTILTDKGIHFHMNTNVTALEAGADDQVKVVTDNDDPLVLNAIFAAAGRRPNLDQLNLDGIGITVANQGVKVDEHLRTNVPSVYAIGDAIAKSVPKLTPVSGIEGRYVASFIQGETTAPIHYPAIPHTVFAGPELAQVGVSLAEAKKEPERYVISDHSVGAWYTYHRIQDKDAHVTTIMDKASGKLVGAIVLAVNAEELINDFSELITHGTSAKDATDWTPVYPSVTSDLGYFY</sequence>
<accession>A0A1Z5I9Y8</accession>
<dbReference type="GO" id="GO:0000166">
    <property type="term" value="F:nucleotide binding"/>
    <property type="evidence" value="ECO:0007669"/>
    <property type="project" value="UniProtKB-KW"/>
</dbReference>
<proteinExistence type="inferred from homology"/>
<feature type="binding site" evidence="4">
    <location>
        <begin position="171"/>
        <end position="178"/>
    </location>
    <ligand>
        <name>NAD(+)</name>
        <dbReference type="ChEBI" id="CHEBI:57540"/>
    </ligand>
</feature>
<dbReference type="RefSeq" id="WP_089108449.1">
    <property type="nucleotide sequence ID" value="NZ_BCMF01000003.1"/>
</dbReference>
<organism evidence="8 9">
    <name type="scientific">Secundilactobacillus mixtipabuli</name>
    <dbReference type="NCBI Taxonomy" id="1435342"/>
    <lineage>
        <taxon>Bacteria</taxon>
        <taxon>Bacillati</taxon>
        <taxon>Bacillota</taxon>
        <taxon>Bacilli</taxon>
        <taxon>Lactobacillales</taxon>
        <taxon>Lactobacillaceae</taxon>
        <taxon>Secundilactobacillus</taxon>
    </lineage>
</organism>
<feature type="binding site" evidence="4">
    <location>
        <position position="259"/>
    </location>
    <ligand>
        <name>NAD(+)</name>
        <dbReference type="ChEBI" id="CHEBI:57540"/>
    </ligand>
</feature>
<reference evidence="8 9" key="1">
    <citation type="submission" date="2015-11" db="EMBL/GenBank/DDBJ databases">
        <title>Draft genome sequences of new species of the genus Lactobacillus isolated from orchardgrass silage.</title>
        <authorList>
            <person name="Tohno M."/>
            <person name="Tanizawa Y."/>
            <person name="Arita M."/>
        </authorList>
    </citation>
    <scope>NUCLEOTIDE SEQUENCE [LARGE SCALE GENOMIC DNA]</scope>
    <source>
        <strain evidence="8 9">IWT30</strain>
    </source>
</reference>
<comment type="cofactor">
    <cofactor evidence="4">
        <name>FAD</name>
        <dbReference type="ChEBI" id="CHEBI:57692"/>
    </cofactor>
    <text evidence="4">Binds 1 FAD per subunit.</text>
</comment>
<evidence type="ECO:0000256" key="3">
    <source>
        <dbReference type="ARBA" id="ARBA00022827"/>
    </source>
</evidence>
<evidence type="ECO:0000256" key="4">
    <source>
        <dbReference type="PIRSR" id="PIRSR000350-3"/>
    </source>
</evidence>
<dbReference type="GO" id="GO:0016491">
    <property type="term" value="F:oxidoreductase activity"/>
    <property type="evidence" value="ECO:0007669"/>
    <property type="project" value="InterPro"/>
</dbReference>
<keyword evidence="2" id="KW-0285">Flavoprotein</keyword>
<feature type="domain" description="FAD/NAD(P)-binding" evidence="7">
    <location>
        <begin position="5"/>
        <end position="312"/>
    </location>
</feature>
<comment type="caution">
    <text evidence="8">The sequence shown here is derived from an EMBL/GenBank/DDBJ whole genome shotgun (WGS) entry which is preliminary data.</text>
</comment>
<protein>
    <submittedName>
        <fullName evidence="8">Glutathione reductase</fullName>
    </submittedName>
</protein>
<feature type="binding site" evidence="4">
    <location>
        <position position="50"/>
    </location>
    <ligand>
        <name>FAD</name>
        <dbReference type="ChEBI" id="CHEBI:57692"/>
    </ligand>
</feature>
<keyword evidence="4" id="KW-0520">NAD</keyword>
<dbReference type="InterPro" id="IPR016156">
    <property type="entry name" value="FAD/NAD-linked_Rdtase_dimer_sf"/>
</dbReference>
<evidence type="ECO:0000256" key="2">
    <source>
        <dbReference type="ARBA" id="ARBA00022630"/>
    </source>
</evidence>
<dbReference type="PRINTS" id="PR00368">
    <property type="entry name" value="FADPNR"/>
</dbReference>
<dbReference type="SUPFAM" id="SSF55424">
    <property type="entry name" value="FAD/NAD-linked reductases, dimerisation (C-terminal) domain"/>
    <property type="match status" value="1"/>
</dbReference>
<dbReference type="OrthoDB" id="9800167at2"/>
<dbReference type="Gene3D" id="3.50.50.60">
    <property type="entry name" value="FAD/NAD(P)-binding domain"/>
    <property type="match status" value="2"/>
</dbReference>
<dbReference type="EMBL" id="BCMF01000003">
    <property type="protein sequence ID" value="GAW98626.1"/>
    <property type="molecule type" value="Genomic_DNA"/>
</dbReference>
<dbReference type="InterPro" id="IPR023753">
    <property type="entry name" value="FAD/NAD-binding_dom"/>
</dbReference>
<comment type="similarity">
    <text evidence="1">Belongs to the class-I pyridine nucleotide-disulfide oxidoreductase family.</text>
</comment>
<dbReference type="Pfam" id="PF02852">
    <property type="entry name" value="Pyr_redox_dim"/>
    <property type="match status" value="1"/>
</dbReference>
<evidence type="ECO:0000256" key="5">
    <source>
        <dbReference type="PIRSR" id="PIRSR000350-4"/>
    </source>
</evidence>